<sequence>MKTEQKRVCIYPKDVQRITGKSYRSSRLLILEVKKHFHKLEHQLVSIEEFCQYTGLKAEEVIPLIVG</sequence>
<accession>A0A328WMH8</accession>
<keyword evidence="2" id="KW-1185">Reference proteome</keyword>
<dbReference type="OrthoDB" id="711499at2"/>
<comment type="caution">
    <text evidence="1">The sequence shown here is derived from an EMBL/GenBank/DDBJ whole genome shotgun (WGS) entry which is preliminary data.</text>
</comment>
<dbReference type="AlphaFoldDB" id="A0A328WMH8"/>
<gene>
    <name evidence="1" type="ORF">B0I10_11914</name>
</gene>
<proteinExistence type="predicted"/>
<evidence type="ECO:0000313" key="2">
    <source>
        <dbReference type="Proteomes" id="UP000249518"/>
    </source>
</evidence>
<dbReference type="Proteomes" id="UP000249518">
    <property type="component" value="Unassembled WGS sequence"/>
</dbReference>
<dbReference type="EMBL" id="QLSV01000019">
    <property type="protein sequence ID" value="RAR46455.1"/>
    <property type="molecule type" value="Genomic_DNA"/>
</dbReference>
<organism evidence="1 2">
    <name type="scientific">Flavobacterium lacus</name>
    <dbReference type="NCBI Taxonomy" id="1353778"/>
    <lineage>
        <taxon>Bacteria</taxon>
        <taxon>Pseudomonadati</taxon>
        <taxon>Bacteroidota</taxon>
        <taxon>Flavobacteriia</taxon>
        <taxon>Flavobacteriales</taxon>
        <taxon>Flavobacteriaceae</taxon>
        <taxon>Flavobacterium</taxon>
    </lineage>
</organism>
<protein>
    <submittedName>
        <fullName evidence="1">Uncharacterized protein</fullName>
    </submittedName>
</protein>
<name>A0A328WMH8_9FLAO</name>
<evidence type="ECO:0000313" key="1">
    <source>
        <dbReference type="EMBL" id="RAR46455.1"/>
    </source>
</evidence>
<reference evidence="1 2" key="1">
    <citation type="submission" date="2018-06" db="EMBL/GenBank/DDBJ databases">
        <title>Genomic Encyclopedia of Type Strains, Phase III (KMG-III): the genomes of soil and plant-associated and newly described type strains.</title>
        <authorList>
            <person name="Whitman W."/>
        </authorList>
    </citation>
    <scope>NUCLEOTIDE SEQUENCE [LARGE SCALE GENOMIC DNA]</scope>
    <source>
        <strain evidence="1 2">CGMCC 1.12504</strain>
    </source>
</reference>